<keyword evidence="6 12" id="KW-0067">ATP-binding</keyword>
<dbReference type="GO" id="GO:0005829">
    <property type="term" value="C:cytosol"/>
    <property type="evidence" value="ECO:0007669"/>
    <property type="project" value="TreeGrafter"/>
</dbReference>
<evidence type="ECO:0000256" key="10">
    <source>
        <dbReference type="ARBA" id="ARBA00034808"/>
    </source>
</evidence>
<dbReference type="Gene3D" id="1.10.10.160">
    <property type="match status" value="1"/>
</dbReference>
<keyword evidence="7" id="KW-0234">DNA repair</keyword>
<dbReference type="GO" id="GO:0043138">
    <property type="term" value="F:3'-5' DNA helicase activity"/>
    <property type="evidence" value="ECO:0007669"/>
    <property type="project" value="UniProtKB-EC"/>
</dbReference>
<organism evidence="15 16">
    <name type="scientific">Mycolicibacterium alvei</name>
    <dbReference type="NCBI Taxonomy" id="67081"/>
    <lineage>
        <taxon>Bacteria</taxon>
        <taxon>Bacillati</taxon>
        <taxon>Actinomycetota</taxon>
        <taxon>Actinomycetes</taxon>
        <taxon>Mycobacteriales</taxon>
        <taxon>Mycobacteriaceae</taxon>
        <taxon>Mycolicibacterium</taxon>
    </lineage>
</organism>
<keyword evidence="5 12" id="KW-0347">Helicase</keyword>
<keyword evidence="4 12" id="KW-0378">Hydrolase</keyword>
<evidence type="ECO:0000256" key="9">
    <source>
        <dbReference type="ARBA" id="ARBA00034617"/>
    </source>
</evidence>
<evidence type="ECO:0000256" key="5">
    <source>
        <dbReference type="ARBA" id="ARBA00022806"/>
    </source>
</evidence>
<dbReference type="PROSITE" id="PS51198">
    <property type="entry name" value="UVRD_HELICASE_ATP_BIND"/>
    <property type="match status" value="1"/>
</dbReference>
<comment type="similarity">
    <text evidence="1">Belongs to the helicase family. UvrD subfamily.</text>
</comment>
<keyword evidence="16" id="KW-1185">Reference proteome</keyword>
<dbReference type="AlphaFoldDB" id="A0A6N4UPZ3"/>
<dbReference type="PANTHER" id="PTHR11070:SF45">
    <property type="entry name" value="DNA 3'-5' HELICASE"/>
    <property type="match status" value="1"/>
</dbReference>
<dbReference type="PANTHER" id="PTHR11070">
    <property type="entry name" value="UVRD / RECB / PCRA DNA HELICASE FAMILY MEMBER"/>
    <property type="match status" value="1"/>
</dbReference>
<dbReference type="Pfam" id="PF13361">
    <property type="entry name" value="UvrD_C"/>
    <property type="match status" value="1"/>
</dbReference>
<dbReference type="PROSITE" id="PS51217">
    <property type="entry name" value="UVRD_HELICASE_CTER"/>
    <property type="match status" value="1"/>
</dbReference>
<keyword evidence="3" id="KW-0227">DNA damage</keyword>
<accession>A0A6N4UPZ3</accession>
<reference evidence="15 16" key="1">
    <citation type="journal article" date="2019" name="Emerg. Microbes Infect.">
        <title>Comprehensive subspecies identification of 175 nontuberculous mycobacteria species based on 7547 genomic profiles.</title>
        <authorList>
            <person name="Matsumoto Y."/>
            <person name="Kinjo T."/>
            <person name="Motooka D."/>
            <person name="Nabeya D."/>
            <person name="Jung N."/>
            <person name="Uechi K."/>
            <person name="Horii T."/>
            <person name="Iida T."/>
            <person name="Fujita J."/>
            <person name="Nakamura S."/>
        </authorList>
    </citation>
    <scope>NUCLEOTIDE SEQUENCE [LARGE SCALE GENOMIC DNA]</scope>
    <source>
        <strain evidence="15 16">JCM 12272</strain>
    </source>
</reference>
<dbReference type="EMBL" id="AP022565">
    <property type="protein sequence ID" value="BBX25717.1"/>
    <property type="molecule type" value="Genomic_DNA"/>
</dbReference>
<dbReference type="InterPro" id="IPR000212">
    <property type="entry name" value="DNA_helicase_UvrD/REP"/>
</dbReference>
<dbReference type="Proteomes" id="UP000466906">
    <property type="component" value="Chromosome"/>
</dbReference>
<evidence type="ECO:0000256" key="1">
    <source>
        <dbReference type="ARBA" id="ARBA00009922"/>
    </source>
</evidence>
<evidence type="ECO:0000259" key="14">
    <source>
        <dbReference type="PROSITE" id="PS51217"/>
    </source>
</evidence>
<evidence type="ECO:0000256" key="2">
    <source>
        <dbReference type="ARBA" id="ARBA00022741"/>
    </source>
</evidence>
<feature type="domain" description="UvrD-like helicase C-terminal" evidence="14">
    <location>
        <begin position="278"/>
        <end position="535"/>
    </location>
</feature>
<name>A0A6N4UPZ3_9MYCO</name>
<feature type="binding site" evidence="12">
    <location>
        <begin position="33"/>
        <end position="40"/>
    </location>
    <ligand>
        <name>ATP</name>
        <dbReference type="ChEBI" id="CHEBI:30616"/>
    </ligand>
</feature>
<dbReference type="InterPro" id="IPR013986">
    <property type="entry name" value="DExx_box_DNA_helicase_dom_sf"/>
</dbReference>
<gene>
    <name evidence="15" type="ORF">MALV_08420</name>
</gene>
<dbReference type="InterPro" id="IPR014017">
    <property type="entry name" value="DNA_helicase_UvrD-like_C"/>
</dbReference>
<evidence type="ECO:0000256" key="7">
    <source>
        <dbReference type="ARBA" id="ARBA00023204"/>
    </source>
</evidence>
<dbReference type="Gene3D" id="1.10.486.10">
    <property type="entry name" value="PCRA, domain 4"/>
    <property type="match status" value="1"/>
</dbReference>
<evidence type="ECO:0000256" key="6">
    <source>
        <dbReference type="ARBA" id="ARBA00022840"/>
    </source>
</evidence>
<evidence type="ECO:0000313" key="16">
    <source>
        <dbReference type="Proteomes" id="UP000466906"/>
    </source>
</evidence>
<dbReference type="GO" id="GO:0003677">
    <property type="term" value="F:DNA binding"/>
    <property type="evidence" value="ECO:0007669"/>
    <property type="project" value="InterPro"/>
</dbReference>
<dbReference type="RefSeq" id="WP_163661326.1">
    <property type="nucleotide sequence ID" value="NZ_AP022565.1"/>
</dbReference>
<dbReference type="Gene3D" id="3.40.50.300">
    <property type="entry name" value="P-loop containing nucleotide triphosphate hydrolases"/>
    <property type="match status" value="3"/>
</dbReference>
<dbReference type="InterPro" id="IPR014016">
    <property type="entry name" value="UvrD-like_ATP-bd"/>
</dbReference>
<dbReference type="GO" id="GO:0016787">
    <property type="term" value="F:hydrolase activity"/>
    <property type="evidence" value="ECO:0007669"/>
    <property type="project" value="UniProtKB-UniRule"/>
</dbReference>
<sequence>MPRPTSSDNIDPPLSDEQRAVVMSDDRAIAVIASAGSGKTEVVARRTQRLLQNSCDDGQKVLALSYTKKAADELRARLDERLGALAAKVETDTVHGFAHTLIREHGTKIGLPVEPELLVRDEDRVELLSRWLQEQGSTESGDLGTALHELDLLRARNRRSPLLDEWEAALRNAASLDYPSLLSAARELFESKSTRRQLSRVYAHLIVDEAQNLTPAQYELLSALIDAPGGGNIMPTMLVGDDKQSIVSFAGADPRLIARFINDYKATTFGLSTNFRSATAMSLVSSRIALALGHTLVEPAEENSAPGLITYHEAPDEEAEGNLVATWIGDLLSKGIPSEALALSDVPTVRAEDIAVLGRSAAALRNTGKSLTAQGIPFVSASGASDWLDSTSAKIVLEIIGLRSASDHQSVHWQLARLLDIDSALVTTIVDLRNQLLCTADPALQALAPLCDIEDVGDFVAALDDLAVPTASSTSQLAAWQTDLEQLRDSWAEFDQTVDRAGLTWAAFKLFCSRQQRGDDLAPGVRLLTIHKSQGREFRAVAIVGLNDGQLPDFRAQTPDEQLAELRTFYVAVTRARRALLITRSKSRSTRYGSRRSIPSPFLEYLDLPTSRK</sequence>
<evidence type="ECO:0000256" key="3">
    <source>
        <dbReference type="ARBA" id="ARBA00022763"/>
    </source>
</evidence>
<protein>
    <recommendedName>
        <fullName evidence="10">DNA 3'-5' helicase</fullName>
        <ecNumber evidence="10">5.6.2.4</ecNumber>
    </recommendedName>
</protein>
<evidence type="ECO:0000256" key="11">
    <source>
        <dbReference type="ARBA" id="ARBA00048988"/>
    </source>
</evidence>
<evidence type="ECO:0000256" key="4">
    <source>
        <dbReference type="ARBA" id="ARBA00022801"/>
    </source>
</evidence>
<dbReference type="GO" id="GO:0005524">
    <property type="term" value="F:ATP binding"/>
    <property type="evidence" value="ECO:0007669"/>
    <property type="project" value="UniProtKB-UniRule"/>
</dbReference>
<feature type="domain" description="UvrD-like helicase ATP-binding" evidence="13">
    <location>
        <begin position="12"/>
        <end position="278"/>
    </location>
</feature>
<evidence type="ECO:0000256" key="12">
    <source>
        <dbReference type="PROSITE-ProRule" id="PRU00560"/>
    </source>
</evidence>
<dbReference type="Pfam" id="PF00580">
    <property type="entry name" value="UvrD-helicase"/>
    <property type="match status" value="1"/>
</dbReference>
<dbReference type="KEGG" id="malv:MALV_08420"/>
<keyword evidence="8" id="KW-0413">Isomerase</keyword>
<proteinExistence type="inferred from homology"/>
<comment type="catalytic activity">
    <reaction evidence="11">
        <text>ATP + H2O = ADP + phosphate + H(+)</text>
        <dbReference type="Rhea" id="RHEA:13065"/>
        <dbReference type="ChEBI" id="CHEBI:15377"/>
        <dbReference type="ChEBI" id="CHEBI:15378"/>
        <dbReference type="ChEBI" id="CHEBI:30616"/>
        <dbReference type="ChEBI" id="CHEBI:43474"/>
        <dbReference type="ChEBI" id="CHEBI:456216"/>
        <dbReference type="EC" id="5.6.2.4"/>
    </reaction>
</comment>
<comment type="catalytic activity">
    <reaction evidence="9">
        <text>Couples ATP hydrolysis with the unwinding of duplex DNA by translocating in the 3'-5' direction.</text>
        <dbReference type="EC" id="5.6.2.4"/>
    </reaction>
</comment>
<keyword evidence="2 12" id="KW-0547">Nucleotide-binding</keyword>
<dbReference type="EC" id="5.6.2.4" evidence="10"/>
<dbReference type="InterPro" id="IPR027417">
    <property type="entry name" value="P-loop_NTPase"/>
</dbReference>
<evidence type="ECO:0000313" key="15">
    <source>
        <dbReference type="EMBL" id="BBX25717.1"/>
    </source>
</evidence>
<dbReference type="SUPFAM" id="SSF52540">
    <property type="entry name" value="P-loop containing nucleoside triphosphate hydrolases"/>
    <property type="match status" value="1"/>
</dbReference>
<evidence type="ECO:0000256" key="8">
    <source>
        <dbReference type="ARBA" id="ARBA00023235"/>
    </source>
</evidence>
<dbReference type="CDD" id="cd17932">
    <property type="entry name" value="DEXQc_UvrD"/>
    <property type="match status" value="1"/>
</dbReference>
<evidence type="ECO:0000259" key="13">
    <source>
        <dbReference type="PROSITE" id="PS51198"/>
    </source>
</evidence>
<dbReference type="GO" id="GO:0000725">
    <property type="term" value="P:recombinational repair"/>
    <property type="evidence" value="ECO:0007669"/>
    <property type="project" value="TreeGrafter"/>
</dbReference>